<dbReference type="Proteomes" id="UP000827872">
    <property type="component" value="Linkage Group LG15"/>
</dbReference>
<keyword evidence="2" id="KW-1185">Reference proteome</keyword>
<dbReference type="EMBL" id="CM037628">
    <property type="protein sequence ID" value="KAH7996779.1"/>
    <property type="molecule type" value="Genomic_DNA"/>
</dbReference>
<evidence type="ECO:0000313" key="2">
    <source>
        <dbReference type="Proteomes" id="UP000827872"/>
    </source>
</evidence>
<comment type="caution">
    <text evidence="1">The sequence shown here is derived from an EMBL/GenBank/DDBJ whole genome shotgun (WGS) entry which is preliminary data.</text>
</comment>
<protein>
    <submittedName>
        <fullName evidence="1">Uncharacterized protein</fullName>
    </submittedName>
</protein>
<name>A0ACB8EVV2_9SAUR</name>
<sequence length="104" mass="11858">MPFVENRVANFKTGPFNIHLIYKQLFGDAVSLHAVKCFTCPFLHPIIQVVGAFLFLPDQLVALIQKPLVRNRPLGVLHWAGESILHMFRGTVYSCQLLVEKNKR</sequence>
<gene>
    <name evidence="1" type="ORF">K3G42_010926</name>
</gene>
<accession>A0ACB8EVV2</accession>
<reference evidence="1" key="1">
    <citation type="submission" date="2021-08" db="EMBL/GenBank/DDBJ databases">
        <title>The first chromosome-level gecko genome reveals the dynamic sex chromosomes of Neotropical dwarf geckos (Sphaerodactylidae: Sphaerodactylus).</title>
        <authorList>
            <person name="Pinto B.J."/>
            <person name="Keating S.E."/>
            <person name="Gamble T."/>
        </authorList>
    </citation>
    <scope>NUCLEOTIDE SEQUENCE</scope>
    <source>
        <strain evidence="1">TG3544</strain>
    </source>
</reference>
<evidence type="ECO:0000313" key="1">
    <source>
        <dbReference type="EMBL" id="KAH7996779.1"/>
    </source>
</evidence>
<proteinExistence type="predicted"/>
<organism evidence="1 2">
    <name type="scientific">Sphaerodactylus townsendi</name>
    <dbReference type="NCBI Taxonomy" id="933632"/>
    <lineage>
        <taxon>Eukaryota</taxon>
        <taxon>Metazoa</taxon>
        <taxon>Chordata</taxon>
        <taxon>Craniata</taxon>
        <taxon>Vertebrata</taxon>
        <taxon>Euteleostomi</taxon>
        <taxon>Lepidosauria</taxon>
        <taxon>Squamata</taxon>
        <taxon>Bifurcata</taxon>
        <taxon>Gekkota</taxon>
        <taxon>Sphaerodactylidae</taxon>
        <taxon>Sphaerodactylus</taxon>
    </lineage>
</organism>